<feature type="domain" description="Amidohydrolase-related" evidence="8">
    <location>
        <begin position="75"/>
        <end position="413"/>
    </location>
</feature>
<dbReference type="UniPathway" id="UPA00379">
    <property type="reaction ID" value="UER00551"/>
</dbReference>
<keyword evidence="5 7" id="KW-0862">Zinc</keyword>
<accession>A0A0A7EBN6</accession>
<dbReference type="eggNOG" id="COG1228">
    <property type="taxonomic scope" value="Bacteria"/>
</dbReference>
<evidence type="ECO:0000256" key="6">
    <source>
        <dbReference type="ARBA" id="ARBA00023004"/>
    </source>
</evidence>
<feature type="binding site" evidence="7">
    <location>
        <position position="254"/>
    </location>
    <ligand>
        <name>Fe(3+)</name>
        <dbReference type="ChEBI" id="CHEBI:29034"/>
    </ligand>
</feature>
<comment type="catalytic activity">
    <reaction evidence="7">
        <text>4-imidazolone-5-propanoate + H2O = N-formimidoyl-L-glutamate</text>
        <dbReference type="Rhea" id="RHEA:23660"/>
        <dbReference type="ChEBI" id="CHEBI:15377"/>
        <dbReference type="ChEBI" id="CHEBI:58928"/>
        <dbReference type="ChEBI" id="CHEBI:77893"/>
        <dbReference type="EC" id="3.5.2.7"/>
    </reaction>
</comment>
<keyword evidence="10" id="KW-1185">Reference proteome</keyword>
<keyword evidence="4 7" id="KW-0369">Histidine metabolism</keyword>
<dbReference type="SUPFAM" id="SSF51338">
    <property type="entry name" value="Composite domain of metallo-dependent hydrolases"/>
    <property type="match status" value="1"/>
</dbReference>
<feature type="binding site" evidence="7">
    <location>
        <position position="333"/>
    </location>
    <ligand>
        <name>N-formimidoyl-L-glutamate</name>
        <dbReference type="ChEBI" id="CHEBI:58928"/>
    </ligand>
</feature>
<dbReference type="EMBL" id="CP009888">
    <property type="protein sequence ID" value="AIY63984.1"/>
    <property type="molecule type" value="Genomic_DNA"/>
</dbReference>
<evidence type="ECO:0000256" key="7">
    <source>
        <dbReference type="HAMAP-Rule" id="MF_00372"/>
    </source>
</evidence>
<protein>
    <recommendedName>
        <fullName evidence="1 7">Imidazolonepropionase</fullName>
        <ecNumber evidence="1 7">3.5.2.7</ecNumber>
    </recommendedName>
    <alternativeName>
        <fullName evidence="7">Imidazolone-5-propionate hydrolase</fullName>
    </alternativeName>
</protein>
<feature type="binding site" evidence="7">
    <location>
        <position position="331"/>
    </location>
    <ligand>
        <name>N-formimidoyl-L-glutamate</name>
        <dbReference type="ChEBI" id="CHEBI:58928"/>
    </ligand>
</feature>
<evidence type="ECO:0000256" key="3">
    <source>
        <dbReference type="ARBA" id="ARBA00022801"/>
    </source>
</evidence>
<dbReference type="HOGENOM" id="CLU_041647_0_0_6"/>
<dbReference type="KEGG" id="pseo:OM33_01545"/>
<dbReference type="GO" id="GO:0050480">
    <property type="term" value="F:imidazolonepropionase activity"/>
    <property type="evidence" value="ECO:0007669"/>
    <property type="project" value="UniProtKB-UniRule"/>
</dbReference>
<dbReference type="Pfam" id="PF01979">
    <property type="entry name" value="Amidohydro_1"/>
    <property type="match status" value="1"/>
</dbReference>
<dbReference type="OrthoDB" id="9776455at2"/>
<dbReference type="HAMAP" id="MF_00372">
    <property type="entry name" value="HutI"/>
    <property type="match status" value="1"/>
</dbReference>
<proteinExistence type="inferred from homology"/>
<sequence length="417" mass="45198">MTANEVNASEKQSFDLVITNVHIATMDNAIDSQYGTILNAALGILNGKIAWCGSAADFPEFDSLQTPVINAKGKWITPSLIDCHTHIVCAGNRANEFEMRLNGASYQEIAAQGGGIISTVKATREADHEGLFVTAKDRLNALLNEGVTTVEIKSGYGLDLENEIKMLEVAEQLNQHHPIDVQKTFLGAHALPPEYKDDADSYIALVCDEMMPKVAELKLADAVDAFCEGVGFSNEQTRRVFDAAKKYDLSVKLHAEQLSNLKGAELVAEYNGLSADHIEFLDESGVVAMAKANTVAVLLPGAFYFLRETQLPPIDLLRKHKVAMAIATDFNPGTSPICSVQLMLNMACTLFRLTPAESLAGVTVNAAKALGLTDRGVIRVGLNADFALWDIDSPAQLSYQYGVNPLKGLWKDGQQLK</sequence>
<comment type="pathway">
    <text evidence="7">Amino-acid degradation; L-histidine degradation into L-glutamate; N-formimidoyl-L-glutamate from L-histidine: step 3/3.</text>
</comment>
<dbReference type="AlphaFoldDB" id="A0A0A7EBN6"/>
<evidence type="ECO:0000256" key="5">
    <source>
        <dbReference type="ARBA" id="ARBA00022833"/>
    </source>
</evidence>
<dbReference type="Proteomes" id="UP000030341">
    <property type="component" value="Chromosome 1"/>
</dbReference>
<keyword evidence="2 7" id="KW-0479">Metal-binding</keyword>
<dbReference type="GO" id="GO:0008270">
    <property type="term" value="F:zinc ion binding"/>
    <property type="evidence" value="ECO:0007669"/>
    <property type="project" value="UniProtKB-UniRule"/>
</dbReference>
<gene>
    <name evidence="7" type="primary">hutI</name>
    <name evidence="9" type="ORF">OM33_01545</name>
</gene>
<comment type="function">
    <text evidence="7">Catalyzes the hydrolytic cleavage of the carbon-nitrogen bond in imidazolone-5-propanoate to yield N-formimidoyl-L-glutamate. It is the third step in the universal histidine degradation pathway.</text>
</comment>
<dbReference type="SUPFAM" id="SSF51556">
    <property type="entry name" value="Metallo-dependent hydrolases"/>
    <property type="match status" value="1"/>
</dbReference>
<dbReference type="GO" id="GO:0005506">
    <property type="term" value="F:iron ion binding"/>
    <property type="evidence" value="ECO:0007669"/>
    <property type="project" value="UniProtKB-UniRule"/>
</dbReference>
<dbReference type="Gene3D" id="2.30.40.10">
    <property type="entry name" value="Urease, subunit C, domain 1"/>
    <property type="match status" value="1"/>
</dbReference>
<comment type="cofactor">
    <cofactor evidence="7">
        <name>Zn(2+)</name>
        <dbReference type="ChEBI" id="CHEBI:29105"/>
    </cofactor>
    <cofactor evidence="7">
        <name>Fe(3+)</name>
        <dbReference type="ChEBI" id="CHEBI:29034"/>
    </cofactor>
    <text evidence="7">Binds 1 zinc or iron ion per subunit.</text>
</comment>
<feature type="binding site" evidence="7">
    <location>
        <position position="156"/>
    </location>
    <ligand>
        <name>N-formimidoyl-L-glutamate</name>
        <dbReference type="ChEBI" id="CHEBI:58928"/>
    </ligand>
</feature>
<feature type="binding site" evidence="7">
    <location>
        <position position="84"/>
    </location>
    <ligand>
        <name>Fe(3+)</name>
        <dbReference type="ChEBI" id="CHEBI:29034"/>
    </ligand>
</feature>
<feature type="binding site" evidence="7">
    <location>
        <position position="84"/>
    </location>
    <ligand>
        <name>Zn(2+)</name>
        <dbReference type="ChEBI" id="CHEBI:29105"/>
    </ligand>
</feature>
<dbReference type="Gene3D" id="3.20.20.140">
    <property type="entry name" value="Metal-dependent hydrolases"/>
    <property type="match status" value="1"/>
</dbReference>
<dbReference type="NCBIfam" id="TIGR01224">
    <property type="entry name" value="hutI"/>
    <property type="match status" value="1"/>
</dbReference>
<dbReference type="InterPro" id="IPR011059">
    <property type="entry name" value="Metal-dep_hydrolase_composite"/>
</dbReference>
<dbReference type="GO" id="GO:0005737">
    <property type="term" value="C:cytoplasm"/>
    <property type="evidence" value="ECO:0007669"/>
    <property type="project" value="UniProtKB-SubCell"/>
</dbReference>
<evidence type="ECO:0000313" key="10">
    <source>
        <dbReference type="Proteomes" id="UP000030341"/>
    </source>
</evidence>
<organism evidence="9 10">
    <name type="scientific">Pseudoalteromonas piratica</name>
    <dbReference type="NCBI Taxonomy" id="1348114"/>
    <lineage>
        <taxon>Bacteria</taxon>
        <taxon>Pseudomonadati</taxon>
        <taxon>Pseudomonadota</taxon>
        <taxon>Gammaproteobacteria</taxon>
        <taxon>Alteromonadales</taxon>
        <taxon>Pseudoalteromonadaceae</taxon>
        <taxon>Pseudoalteromonas</taxon>
    </lineage>
</organism>
<dbReference type="PANTHER" id="PTHR42752">
    <property type="entry name" value="IMIDAZOLONEPROPIONASE"/>
    <property type="match status" value="1"/>
</dbReference>
<dbReference type="GO" id="GO:0019556">
    <property type="term" value="P:L-histidine catabolic process to glutamate and formamide"/>
    <property type="evidence" value="ECO:0007669"/>
    <property type="project" value="UniProtKB-UniRule"/>
</dbReference>
<dbReference type="PANTHER" id="PTHR42752:SF1">
    <property type="entry name" value="IMIDAZOLONEPROPIONASE-RELATED"/>
    <property type="match status" value="1"/>
</dbReference>
<keyword evidence="3 7" id="KW-0378">Hydrolase</keyword>
<reference evidence="9 10" key="1">
    <citation type="submission" date="2014-11" db="EMBL/GenBank/DDBJ databases">
        <title>Complete Genome Sequence of Pseudoalteromonas sp. Strain OCN003 Isolated from Kaneohe Bay, Oahu, Hawaii.</title>
        <authorList>
            <person name="Beurmann S."/>
            <person name="Videau P."/>
            <person name="Ushijima B."/>
            <person name="Smith A.M."/>
            <person name="Aeby G.S."/>
            <person name="Callahan S.M."/>
            <person name="Belcaid M."/>
        </authorList>
    </citation>
    <scope>NUCLEOTIDE SEQUENCE [LARGE SCALE GENOMIC DNA]</scope>
    <source>
        <strain evidence="9 10">OCN003</strain>
    </source>
</reference>
<name>A0A0A7EBN6_9GAMM</name>
<comment type="similarity">
    <text evidence="7">Belongs to the metallo-dependent hydrolases superfamily. HutI family.</text>
</comment>
<dbReference type="FunFam" id="3.20.20.140:FF:000007">
    <property type="entry name" value="Imidazolonepropionase"/>
    <property type="match status" value="1"/>
</dbReference>
<feature type="binding site" evidence="7">
    <location>
        <position position="329"/>
    </location>
    <ligand>
        <name>Fe(3+)</name>
        <dbReference type="ChEBI" id="CHEBI:29034"/>
    </ligand>
</feature>
<evidence type="ECO:0000313" key="9">
    <source>
        <dbReference type="EMBL" id="AIY63984.1"/>
    </source>
</evidence>
<feature type="binding site" evidence="7">
    <location>
        <position position="334"/>
    </location>
    <ligand>
        <name>4-imidazolone-5-propanoate</name>
        <dbReference type="ChEBI" id="CHEBI:77893"/>
    </ligand>
</feature>
<dbReference type="InterPro" id="IPR005920">
    <property type="entry name" value="HutI"/>
</dbReference>
<evidence type="ECO:0000256" key="4">
    <source>
        <dbReference type="ARBA" id="ARBA00022808"/>
    </source>
</evidence>
<evidence type="ECO:0000259" key="8">
    <source>
        <dbReference type="Pfam" id="PF01979"/>
    </source>
</evidence>
<feature type="binding site" evidence="7">
    <location>
        <position position="329"/>
    </location>
    <ligand>
        <name>Zn(2+)</name>
        <dbReference type="ChEBI" id="CHEBI:29105"/>
    </ligand>
</feature>
<dbReference type="STRING" id="1348114.OM33_01545"/>
<feature type="binding site" evidence="7">
    <location>
        <position position="189"/>
    </location>
    <ligand>
        <name>4-imidazolone-5-propanoate</name>
        <dbReference type="ChEBI" id="CHEBI:77893"/>
    </ligand>
</feature>
<keyword evidence="7" id="KW-0963">Cytoplasm</keyword>
<dbReference type="GO" id="GO:0019557">
    <property type="term" value="P:L-histidine catabolic process to glutamate and formate"/>
    <property type="evidence" value="ECO:0007669"/>
    <property type="project" value="UniProtKB-UniPathway"/>
</dbReference>
<feature type="binding site" evidence="7">
    <location>
        <position position="93"/>
    </location>
    <ligand>
        <name>4-imidazolone-5-propanoate</name>
        <dbReference type="ChEBI" id="CHEBI:77893"/>
    </ligand>
</feature>
<comment type="subcellular location">
    <subcellularLocation>
        <location evidence="7">Cytoplasm</location>
    </subcellularLocation>
</comment>
<feature type="binding site" evidence="7">
    <location>
        <position position="254"/>
    </location>
    <ligand>
        <name>Zn(2+)</name>
        <dbReference type="ChEBI" id="CHEBI:29105"/>
    </ligand>
</feature>
<dbReference type="CDD" id="cd01296">
    <property type="entry name" value="Imidazolone-5PH"/>
    <property type="match status" value="1"/>
</dbReference>
<evidence type="ECO:0000256" key="1">
    <source>
        <dbReference type="ARBA" id="ARBA00012864"/>
    </source>
</evidence>
<dbReference type="RefSeq" id="WP_038637832.1">
    <property type="nucleotide sequence ID" value="NZ_CP009888.1"/>
</dbReference>
<dbReference type="EC" id="3.5.2.7" evidence="1 7"/>
<evidence type="ECO:0000256" key="2">
    <source>
        <dbReference type="ARBA" id="ARBA00022723"/>
    </source>
</evidence>
<dbReference type="InterPro" id="IPR032466">
    <property type="entry name" value="Metal_Hydrolase"/>
</dbReference>
<feature type="binding site" evidence="7">
    <location>
        <position position="86"/>
    </location>
    <ligand>
        <name>Zn(2+)</name>
        <dbReference type="ChEBI" id="CHEBI:29105"/>
    </ligand>
</feature>
<keyword evidence="6 7" id="KW-0408">Iron</keyword>
<feature type="binding site" evidence="7">
    <location>
        <position position="86"/>
    </location>
    <ligand>
        <name>Fe(3+)</name>
        <dbReference type="ChEBI" id="CHEBI:29034"/>
    </ligand>
</feature>
<feature type="binding site" evidence="7">
    <location>
        <position position="156"/>
    </location>
    <ligand>
        <name>4-imidazolone-5-propanoate</name>
        <dbReference type="ChEBI" id="CHEBI:77893"/>
    </ligand>
</feature>
<feature type="binding site" evidence="7">
    <location>
        <position position="257"/>
    </location>
    <ligand>
        <name>4-imidazolone-5-propanoate</name>
        <dbReference type="ChEBI" id="CHEBI:77893"/>
    </ligand>
</feature>
<dbReference type="InterPro" id="IPR006680">
    <property type="entry name" value="Amidohydro-rel"/>
</dbReference>